<evidence type="ECO:0000256" key="2">
    <source>
        <dbReference type="ARBA" id="ARBA00022692"/>
    </source>
</evidence>
<dbReference type="EMBL" id="UYRR01013958">
    <property type="protein sequence ID" value="VDK27016.1"/>
    <property type="molecule type" value="Genomic_DNA"/>
</dbReference>
<accession>A0A0M3JGA3</accession>
<evidence type="ECO:0000256" key="5">
    <source>
        <dbReference type="SAM" id="Phobius"/>
    </source>
</evidence>
<dbReference type="PANTHER" id="PTHR45638:SF11">
    <property type="entry name" value="CYCLIC NUCLEOTIDE-GATED CATION CHANNEL SUBUNIT A"/>
    <property type="match status" value="1"/>
</dbReference>
<evidence type="ECO:0000313" key="8">
    <source>
        <dbReference type="EMBL" id="VDK27126.1"/>
    </source>
</evidence>
<sequence length="104" mass="11806">MCNVIFSGVEDTLARRYIYSFYWSTLILTTIGEVPGPVQNIEFVFVTMDLMCGVLIFATIVGNVGSMISNMSAARTEFQNRMDGIKQYMELRKVSKQVSENFIQ</sequence>
<dbReference type="Gene3D" id="1.10.287.70">
    <property type="match status" value="1"/>
</dbReference>
<evidence type="ECO:0000256" key="4">
    <source>
        <dbReference type="ARBA" id="ARBA00023136"/>
    </source>
</evidence>
<keyword evidence="3 5" id="KW-1133">Transmembrane helix</keyword>
<dbReference type="GO" id="GO:0017071">
    <property type="term" value="C:intracellular cyclic nucleotide activated cation channel complex"/>
    <property type="evidence" value="ECO:0007669"/>
    <property type="project" value="TreeGrafter"/>
</dbReference>
<dbReference type="InterPro" id="IPR005821">
    <property type="entry name" value="Ion_trans_dom"/>
</dbReference>
<dbReference type="GO" id="GO:0044877">
    <property type="term" value="F:protein-containing complex binding"/>
    <property type="evidence" value="ECO:0007669"/>
    <property type="project" value="TreeGrafter"/>
</dbReference>
<gene>
    <name evidence="7" type="ORF">ASIM_LOCUS6432</name>
    <name evidence="8" type="ORF">ASIM_LOCUS6488</name>
</gene>
<evidence type="ECO:0000256" key="3">
    <source>
        <dbReference type="ARBA" id="ARBA00022989"/>
    </source>
</evidence>
<dbReference type="PANTHER" id="PTHR45638">
    <property type="entry name" value="CYCLIC NUCLEOTIDE-GATED CATION CHANNEL SUBUNIT A"/>
    <property type="match status" value="1"/>
</dbReference>
<dbReference type="GO" id="GO:0005222">
    <property type="term" value="F:intracellularly cAMP-activated cation channel activity"/>
    <property type="evidence" value="ECO:0007669"/>
    <property type="project" value="TreeGrafter"/>
</dbReference>
<dbReference type="GO" id="GO:0005886">
    <property type="term" value="C:plasma membrane"/>
    <property type="evidence" value="ECO:0007669"/>
    <property type="project" value="TreeGrafter"/>
</dbReference>
<dbReference type="GO" id="GO:0005223">
    <property type="term" value="F:intracellularly cGMP-activated cation channel activity"/>
    <property type="evidence" value="ECO:0007669"/>
    <property type="project" value="TreeGrafter"/>
</dbReference>
<dbReference type="GO" id="GO:0030553">
    <property type="term" value="F:cGMP binding"/>
    <property type="evidence" value="ECO:0007669"/>
    <property type="project" value="TreeGrafter"/>
</dbReference>
<dbReference type="WBParaSite" id="ASIM_0000665801-mRNA-1">
    <property type="protein sequence ID" value="ASIM_0000665801-mRNA-1"/>
    <property type="gene ID" value="ASIM_0000665801"/>
</dbReference>
<feature type="domain" description="Ion transport" evidence="6">
    <location>
        <begin position="14"/>
        <end position="74"/>
    </location>
</feature>
<proteinExistence type="predicted"/>
<evidence type="ECO:0000313" key="9">
    <source>
        <dbReference type="Proteomes" id="UP000267096"/>
    </source>
</evidence>
<evidence type="ECO:0000313" key="11">
    <source>
        <dbReference type="WBParaSite" id="ASIM_0000671001-mRNA-1"/>
    </source>
</evidence>
<feature type="transmembrane region" description="Helical" evidence="5">
    <location>
        <begin position="43"/>
        <end position="65"/>
    </location>
</feature>
<keyword evidence="4 5" id="KW-0472">Membrane</keyword>
<comment type="subcellular location">
    <subcellularLocation>
        <location evidence="1">Membrane</location>
        <topology evidence="1">Multi-pass membrane protein</topology>
    </subcellularLocation>
</comment>
<evidence type="ECO:0000313" key="7">
    <source>
        <dbReference type="EMBL" id="VDK27016.1"/>
    </source>
</evidence>
<evidence type="ECO:0000256" key="1">
    <source>
        <dbReference type="ARBA" id="ARBA00004141"/>
    </source>
</evidence>
<dbReference type="AlphaFoldDB" id="A0A0M3JGA3"/>
<keyword evidence="2 5" id="KW-0812">Transmembrane</keyword>
<evidence type="ECO:0000313" key="10">
    <source>
        <dbReference type="WBParaSite" id="ASIM_0000665801-mRNA-1"/>
    </source>
</evidence>
<dbReference type="EMBL" id="UYRR01014128">
    <property type="protein sequence ID" value="VDK27126.1"/>
    <property type="molecule type" value="Genomic_DNA"/>
</dbReference>
<organism evidence="10">
    <name type="scientific">Anisakis simplex</name>
    <name type="common">Herring worm</name>
    <dbReference type="NCBI Taxonomy" id="6269"/>
    <lineage>
        <taxon>Eukaryota</taxon>
        <taxon>Metazoa</taxon>
        <taxon>Ecdysozoa</taxon>
        <taxon>Nematoda</taxon>
        <taxon>Chromadorea</taxon>
        <taxon>Rhabditida</taxon>
        <taxon>Spirurina</taxon>
        <taxon>Ascaridomorpha</taxon>
        <taxon>Ascaridoidea</taxon>
        <taxon>Anisakidae</taxon>
        <taxon>Anisakis</taxon>
        <taxon>Anisakis simplex complex</taxon>
    </lineage>
</organism>
<reference evidence="7 9" key="2">
    <citation type="submission" date="2018-11" db="EMBL/GenBank/DDBJ databases">
        <authorList>
            <consortium name="Pathogen Informatics"/>
        </authorList>
    </citation>
    <scope>NUCLEOTIDE SEQUENCE [LARGE SCALE GENOMIC DNA]</scope>
</reference>
<dbReference type="OrthoDB" id="421226at2759"/>
<evidence type="ECO:0000259" key="6">
    <source>
        <dbReference type="Pfam" id="PF00520"/>
    </source>
</evidence>
<keyword evidence="9" id="KW-1185">Reference proteome</keyword>
<dbReference type="InterPro" id="IPR050866">
    <property type="entry name" value="CNG_cation_channel"/>
</dbReference>
<name>A0A0M3JGA3_ANISI</name>
<dbReference type="Pfam" id="PF00520">
    <property type="entry name" value="Ion_trans"/>
    <property type="match status" value="1"/>
</dbReference>
<dbReference type="SUPFAM" id="SSF81324">
    <property type="entry name" value="Voltage-gated potassium channels"/>
    <property type="match status" value="1"/>
</dbReference>
<dbReference type="Gene3D" id="1.10.287.630">
    <property type="entry name" value="Helix hairpin bin"/>
    <property type="match status" value="1"/>
</dbReference>
<dbReference type="WBParaSite" id="ASIM_0000671001-mRNA-1">
    <property type="protein sequence ID" value="ASIM_0000671001-mRNA-1"/>
    <property type="gene ID" value="ASIM_0000671001"/>
</dbReference>
<reference evidence="10 11" key="1">
    <citation type="submission" date="2017-02" db="UniProtKB">
        <authorList>
            <consortium name="WormBaseParasite"/>
        </authorList>
    </citation>
    <scope>IDENTIFICATION</scope>
</reference>
<protein>
    <submittedName>
        <fullName evidence="10 11">Cyclic nucleotide-gated cation channel (inferred by orthology to a C. elegans protein)</fullName>
    </submittedName>
</protein>
<dbReference type="Proteomes" id="UP000267096">
    <property type="component" value="Unassembled WGS sequence"/>
</dbReference>